<gene>
    <name evidence="2" type="primary">GLEAN_02031</name>
    <name evidence="2" type="ORF">TcasGA2_TC002031</name>
</gene>
<evidence type="ECO:0000313" key="3">
    <source>
        <dbReference type="Proteomes" id="UP000007266"/>
    </source>
</evidence>
<dbReference type="PROSITE" id="PS50878">
    <property type="entry name" value="RT_POL"/>
    <property type="match status" value="1"/>
</dbReference>
<feature type="domain" description="Reverse transcriptase" evidence="1">
    <location>
        <begin position="283"/>
        <end position="528"/>
    </location>
</feature>
<dbReference type="Proteomes" id="UP000007266">
    <property type="component" value="Unassembled WGS sequence"/>
</dbReference>
<dbReference type="InParanoid" id="D7GXK5"/>
<dbReference type="InterPro" id="IPR043502">
    <property type="entry name" value="DNA/RNA_pol_sf"/>
</dbReference>
<keyword evidence="2" id="KW-0695">RNA-directed DNA polymerase</keyword>
<proteinExistence type="predicted"/>
<dbReference type="GO" id="GO:0003964">
    <property type="term" value="F:RNA-directed DNA polymerase activity"/>
    <property type="evidence" value="ECO:0007669"/>
    <property type="project" value="UniProtKB-KW"/>
</dbReference>
<evidence type="ECO:0000259" key="1">
    <source>
        <dbReference type="PROSITE" id="PS50878"/>
    </source>
</evidence>
<protein>
    <submittedName>
        <fullName evidence="2">Putative RNA-directed DNA polymerase from transposon BS-like Protein</fullName>
    </submittedName>
</protein>
<organism evidence="2 3">
    <name type="scientific">Tribolium castaneum</name>
    <name type="common">Red flour beetle</name>
    <dbReference type="NCBI Taxonomy" id="7070"/>
    <lineage>
        <taxon>Eukaryota</taxon>
        <taxon>Metazoa</taxon>
        <taxon>Ecdysozoa</taxon>
        <taxon>Arthropoda</taxon>
        <taxon>Hexapoda</taxon>
        <taxon>Insecta</taxon>
        <taxon>Pterygota</taxon>
        <taxon>Neoptera</taxon>
        <taxon>Endopterygota</taxon>
        <taxon>Coleoptera</taxon>
        <taxon>Polyphaga</taxon>
        <taxon>Cucujiformia</taxon>
        <taxon>Tenebrionidae</taxon>
        <taxon>Tenebrionidae incertae sedis</taxon>
        <taxon>Tribolium</taxon>
    </lineage>
</organism>
<sequence length="743" mass="86627">MDCAVSKSSFSFVPEDSFHPSLEFTLDIVAKTPDKFYMNRDHVAFNFKKANFECLYTTLQVVDWSELEKFSDVNEACRVFYETLYNCFELSVSKLFCRKNYRTFPTWFNTDIINCLRRKSNILKKYRRTKNMHFYEEFKKLRSLSKSLITTAYSQYIGHMENTISKDPKKFWSFVQAKKRNSRIPGVLYHNGNAISNPNDIVNSFAKFFKSVFSDMTLTSDSPSMMTNLNSFITVNEINEHEIIRVLKRSKDTLTAGCDGIPSFLLRDCAHIFSKPLVYIFNLILQTSTFPNIWKIAHVYPVFKTGDITQIQNYRPISILCNFSKVFESIIYDRIYSSVKRFISPSQHGFVEKRSTVTNLACFTQFISDALDRKGQVDVIYMDFKKAFDQIDHHLLLLKLDQYGFSGSLLSLIKSYLANREQRVKYRNYISDSYVATSGVPQGSNLGPLLFLLFINDICGSLSTCAKLLFADDLKIYTEIKSIEDCLTLQNNINAVVKWCNENRLYLNPSKCNVMSYTKKREFLEFVYDISSVTLHRTFIIKDLGVIFDTELAFSEHIRDVAARAIKSYGFIYRNCRDFKNLSVMKTLFFSLVRSKLEYGALIWHPIYKIHIDQLENIQRRFLKFLVFIIDGNYPIRGYDQNLLLNRFGLQSLHFRRICIIIKFLYNLINNNIDCSWLLNMLNFAVPRLNSRQAMTFYPIARRTNVADKSPIVLMTTLFNNVCKDGDINYDSWRKIVSSISLV</sequence>
<dbReference type="PANTHER" id="PTHR33332">
    <property type="entry name" value="REVERSE TRANSCRIPTASE DOMAIN-CONTAINING PROTEIN"/>
    <property type="match status" value="1"/>
</dbReference>
<dbReference type="InterPro" id="IPR000477">
    <property type="entry name" value="RT_dom"/>
</dbReference>
<dbReference type="AlphaFoldDB" id="D7GXK5"/>
<dbReference type="HOGENOM" id="CLU_000680_20_4_1"/>
<keyword evidence="2" id="KW-0808">Transferase</keyword>
<reference evidence="2 3" key="1">
    <citation type="journal article" date="2008" name="Nature">
        <title>The genome of the model beetle and pest Tribolium castaneum.</title>
        <authorList>
            <consortium name="Tribolium Genome Sequencing Consortium"/>
            <person name="Richards S."/>
            <person name="Gibbs R.A."/>
            <person name="Weinstock G.M."/>
            <person name="Brown S.J."/>
            <person name="Denell R."/>
            <person name="Beeman R.W."/>
            <person name="Gibbs R."/>
            <person name="Beeman R.W."/>
            <person name="Brown S.J."/>
            <person name="Bucher G."/>
            <person name="Friedrich M."/>
            <person name="Grimmelikhuijzen C.J."/>
            <person name="Klingler M."/>
            <person name="Lorenzen M."/>
            <person name="Richards S."/>
            <person name="Roth S."/>
            <person name="Schroder R."/>
            <person name="Tautz D."/>
            <person name="Zdobnov E.M."/>
            <person name="Muzny D."/>
            <person name="Gibbs R.A."/>
            <person name="Weinstock G.M."/>
            <person name="Attaway T."/>
            <person name="Bell S."/>
            <person name="Buhay C.J."/>
            <person name="Chandrabose M.N."/>
            <person name="Chavez D."/>
            <person name="Clerk-Blankenburg K.P."/>
            <person name="Cree A."/>
            <person name="Dao M."/>
            <person name="Davis C."/>
            <person name="Chacko J."/>
            <person name="Dinh H."/>
            <person name="Dugan-Rocha S."/>
            <person name="Fowler G."/>
            <person name="Garner T.T."/>
            <person name="Garnes J."/>
            <person name="Gnirke A."/>
            <person name="Hawes A."/>
            <person name="Hernandez J."/>
            <person name="Hines S."/>
            <person name="Holder M."/>
            <person name="Hume J."/>
            <person name="Jhangiani S.N."/>
            <person name="Joshi V."/>
            <person name="Khan Z.M."/>
            <person name="Jackson L."/>
            <person name="Kovar C."/>
            <person name="Kowis A."/>
            <person name="Lee S."/>
            <person name="Lewis L.R."/>
            <person name="Margolis J."/>
            <person name="Morgan M."/>
            <person name="Nazareth L.V."/>
            <person name="Nguyen N."/>
            <person name="Okwuonu G."/>
            <person name="Parker D."/>
            <person name="Richards S."/>
            <person name="Ruiz S.J."/>
            <person name="Santibanez J."/>
            <person name="Savard J."/>
            <person name="Scherer S.E."/>
            <person name="Schneider B."/>
            <person name="Sodergren E."/>
            <person name="Tautz D."/>
            <person name="Vattahil S."/>
            <person name="Villasana D."/>
            <person name="White C.S."/>
            <person name="Wright R."/>
            <person name="Park Y."/>
            <person name="Beeman R.W."/>
            <person name="Lord J."/>
            <person name="Oppert B."/>
            <person name="Lorenzen M."/>
            <person name="Brown S."/>
            <person name="Wang L."/>
            <person name="Savard J."/>
            <person name="Tautz D."/>
            <person name="Richards S."/>
            <person name="Weinstock G."/>
            <person name="Gibbs R.A."/>
            <person name="Liu Y."/>
            <person name="Worley K."/>
            <person name="Weinstock G."/>
            <person name="Elsik C.G."/>
            <person name="Reese J.T."/>
            <person name="Elhaik E."/>
            <person name="Landan G."/>
            <person name="Graur D."/>
            <person name="Arensburger P."/>
            <person name="Atkinson P."/>
            <person name="Beeman R.W."/>
            <person name="Beidler J."/>
            <person name="Brown S.J."/>
            <person name="Demuth J.P."/>
            <person name="Drury D.W."/>
            <person name="Du Y.Z."/>
            <person name="Fujiwara H."/>
            <person name="Lorenzen M."/>
            <person name="Maselli V."/>
            <person name="Osanai M."/>
            <person name="Park Y."/>
            <person name="Robertson H.M."/>
            <person name="Tu Z."/>
            <person name="Wang J.J."/>
            <person name="Wang S."/>
            <person name="Richards S."/>
            <person name="Song H."/>
            <person name="Zhang L."/>
            <person name="Sodergren E."/>
            <person name="Werner D."/>
            <person name="Stanke M."/>
            <person name="Morgenstern B."/>
            <person name="Solovyev V."/>
            <person name="Kosarev P."/>
            <person name="Brown G."/>
            <person name="Chen H.C."/>
            <person name="Ermolaeva O."/>
            <person name="Hlavina W."/>
            <person name="Kapustin Y."/>
            <person name="Kiryutin B."/>
            <person name="Kitts P."/>
            <person name="Maglott D."/>
            <person name="Pruitt K."/>
            <person name="Sapojnikov V."/>
            <person name="Souvorov A."/>
            <person name="Mackey A.J."/>
            <person name="Waterhouse R.M."/>
            <person name="Wyder S."/>
            <person name="Zdobnov E.M."/>
            <person name="Zdobnov E.M."/>
            <person name="Wyder S."/>
            <person name="Kriventseva E.V."/>
            <person name="Kadowaki T."/>
            <person name="Bork P."/>
            <person name="Aranda M."/>
            <person name="Bao R."/>
            <person name="Beermann A."/>
            <person name="Berns N."/>
            <person name="Bolognesi R."/>
            <person name="Bonneton F."/>
            <person name="Bopp D."/>
            <person name="Brown S.J."/>
            <person name="Bucher G."/>
            <person name="Butts T."/>
            <person name="Chaumot A."/>
            <person name="Denell R.E."/>
            <person name="Ferrier D.E."/>
            <person name="Friedrich M."/>
            <person name="Gordon C.M."/>
            <person name="Jindra M."/>
            <person name="Klingler M."/>
            <person name="Lan Q."/>
            <person name="Lattorff H.M."/>
            <person name="Laudet V."/>
            <person name="von Levetsow C."/>
            <person name="Liu Z."/>
            <person name="Lutz R."/>
            <person name="Lynch J.A."/>
            <person name="da Fonseca R.N."/>
            <person name="Posnien N."/>
            <person name="Reuter R."/>
            <person name="Roth S."/>
            <person name="Savard J."/>
            <person name="Schinko J.B."/>
            <person name="Schmitt C."/>
            <person name="Schoppmeier M."/>
            <person name="Schroder R."/>
            <person name="Shippy T.D."/>
            <person name="Simonnet F."/>
            <person name="Marques-Souza H."/>
            <person name="Tautz D."/>
            <person name="Tomoyasu Y."/>
            <person name="Trauner J."/>
            <person name="Van der Zee M."/>
            <person name="Vervoort M."/>
            <person name="Wittkopp N."/>
            <person name="Wimmer E.A."/>
            <person name="Yang X."/>
            <person name="Jones A.K."/>
            <person name="Sattelle D.B."/>
            <person name="Ebert P.R."/>
            <person name="Nelson D."/>
            <person name="Scott J.G."/>
            <person name="Beeman R.W."/>
            <person name="Muthukrishnan S."/>
            <person name="Kramer K.J."/>
            <person name="Arakane Y."/>
            <person name="Beeman R.W."/>
            <person name="Zhu Q."/>
            <person name="Hogenkamp D."/>
            <person name="Dixit R."/>
            <person name="Oppert B."/>
            <person name="Jiang H."/>
            <person name="Zou Z."/>
            <person name="Marshall J."/>
            <person name="Elpidina E."/>
            <person name="Vinokurov K."/>
            <person name="Oppert C."/>
            <person name="Zou Z."/>
            <person name="Evans J."/>
            <person name="Lu Z."/>
            <person name="Zhao P."/>
            <person name="Sumathipala N."/>
            <person name="Altincicek B."/>
            <person name="Vilcinskas A."/>
            <person name="Williams M."/>
            <person name="Hultmark D."/>
            <person name="Hetru C."/>
            <person name="Jiang H."/>
            <person name="Grimmelikhuijzen C.J."/>
            <person name="Hauser F."/>
            <person name="Cazzamali G."/>
            <person name="Williamson M."/>
            <person name="Park Y."/>
            <person name="Li B."/>
            <person name="Tanaka Y."/>
            <person name="Predel R."/>
            <person name="Neupert S."/>
            <person name="Schachtner J."/>
            <person name="Verleyen P."/>
            <person name="Raible F."/>
            <person name="Bork P."/>
            <person name="Friedrich M."/>
            <person name="Walden K.K."/>
            <person name="Robertson H.M."/>
            <person name="Angeli S."/>
            <person name="Foret S."/>
            <person name="Bucher G."/>
            <person name="Schuetz S."/>
            <person name="Maleszka R."/>
            <person name="Wimmer E.A."/>
            <person name="Beeman R.W."/>
            <person name="Lorenzen M."/>
            <person name="Tomoyasu Y."/>
            <person name="Miller S.C."/>
            <person name="Grossmann D."/>
            <person name="Bucher G."/>
        </authorList>
    </citation>
    <scope>NUCLEOTIDE SEQUENCE [LARGE SCALE GENOMIC DNA]</scope>
    <source>
        <strain evidence="2 3">Georgia GA2</strain>
    </source>
</reference>
<dbReference type="CDD" id="cd01650">
    <property type="entry name" value="RT_nLTR_like"/>
    <property type="match status" value="1"/>
</dbReference>
<dbReference type="SUPFAM" id="SSF56672">
    <property type="entry name" value="DNA/RNA polymerases"/>
    <property type="match status" value="1"/>
</dbReference>
<name>D7GXK5_TRICA</name>
<dbReference type="EMBL" id="KQ971707">
    <property type="protein sequence ID" value="EFA13480.1"/>
    <property type="molecule type" value="Genomic_DNA"/>
</dbReference>
<accession>D7GXK5</accession>
<keyword evidence="3" id="KW-1185">Reference proteome</keyword>
<dbReference type="OMA" id="HFRRICI"/>
<dbReference type="eggNOG" id="KOG1075">
    <property type="taxonomic scope" value="Eukaryota"/>
</dbReference>
<reference evidence="2 3" key="2">
    <citation type="journal article" date="2010" name="Nucleic Acids Res.">
        <title>BeetleBase in 2010: revisions to provide comprehensive genomic information for Tribolium castaneum.</title>
        <authorList>
            <person name="Kim H.S."/>
            <person name="Murphy T."/>
            <person name="Xia J."/>
            <person name="Caragea D."/>
            <person name="Park Y."/>
            <person name="Beeman R.W."/>
            <person name="Lorenzen M.D."/>
            <person name="Butcher S."/>
            <person name="Manak J.R."/>
            <person name="Brown S.J."/>
        </authorList>
    </citation>
    <scope>NUCLEOTIDE SEQUENCE [LARGE SCALE GENOMIC DNA]</scope>
    <source>
        <strain evidence="2 3">Georgia GA2</strain>
    </source>
</reference>
<dbReference type="STRING" id="7070.D7GXK5"/>
<dbReference type="Pfam" id="PF00078">
    <property type="entry name" value="RVT_1"/>
    <property type="match status" value="1"/>
</dbReference>
<keyword evidence="2" id="KW-0548">Nucleotidyltransferase</keyword>
<dbReference type="PhylomeDB" id="D7GXK5"/>
<evidence type="ECO:0000313" key="2">
    <source>
        <dbReference type="EMBL" id="EFA13480.1"/>
    </source>
</evidence>